<keyword evidence="2" id="KW-0547">Nucleotide-binding</keyword>
<reference evidence="6" key="1">
    <citation type="submission" date="2018-08" db="EMBL/GenBank/DDBJ databases">
        <authorList>
            <person name="Im W.T."/>
        </authorList>
    </citation>
    <scope>NUCLEOTIDE SEQUENCE [LARGE SCALE GENOMIC DNA]</scope>
    <source>
        <strain evidence="6">LA-28</strain>
    </source>
</reference>
<evidence type="ECO:0000256" key="3">
    <source>
        <dbReference type="ARBA" id="ARBA00022840"/>
    </source>
</evidence>
<dbReference type="PANTHER" id="PTHR43790">
    <property type="entry name" value="CARBOHYDRATE TRANSPORT ATP-BINDING PROTEIN MG119-RELATED"/>
    <property type="match status" value="1"/>
</dbReference>
<gene>
    <name evidence="5" type="ORF">DY251_16590</name>
</gene>
<comment type="similarity">
    <text evidence="1">Belongs to the ABC transporter superfamily.</text>
</comment>
<dbReference type="SUPFAM" id="SSF52540">
    <property type="entry name" value="P-loop containing nucleoside triphosphate hydrolases"/>
    <property type="match status" value="2"/>
</dbReference>
<keyword evidence="3 5" id="KW-0067">ATP-binding</keyword>
<dbReference type="RefSeq" id="WP_116625032.1">
    <property type="nucleotide sequence ID" value="NZ_QURN01000014.1"/>
</dbReference>
<dbReference type="Proteomes" id="UP000262379">
    <property type="component" value="Unassembled WGS sequence"/>
</dbReference>
<dbReference type="InterPro" id="IPR027417">
    <property type="entry name" value="P-loop_NTPase"/>
</dbReference>
<evidence type="ECO:0000313" key="5">
    <source>
        <dbReference type="EMBL" id="RFC65660.1"/>
    </source>
</evidence>
<dbReference type="PANTHER" id="PTHR43790:SF4">
    <property type="entry name" value="GUANOSINE IMPORT ATP-BINDING PROTEIN NUPO"/>
    <property type="match status" value="1"/>
</dbReference>
<protein>
    <submittedName>
        <fullName evidence="5">ABC transporter ATP-binding protein</fullName>
    </submittedName>
</protein>
<dbReference type="InterPro" id="IPR050107">
    <property type="entry name" value="ABC_carbohydrate_import_ATPase"/>
</dbReference>
<name>A0A371X8Z1_9HYPH</name>
<evidence type="ECO:0000259" key="4">
    <source>
        <dbReference type="PROSITE" id="PS50893"/>
    </source>
</evidence>
<dbReference type="EMBL" id="QURN01000014">
    <property type="protein sequence ID" value="RFC65660.1"/>
    <property type="molecule type" value="Genomic_DNA"/>
</dbReference>
<proteinExistence type="inferred from homology"/>
<evidence type="ECO:0000256" key="1">
    <source>
        <dbReference type="ARBA" id="ARBA00005417"/>
    </source>
</evidence>
<dbReference type="SMART" id="SM00382">
    <property type="entry name" value="AAA"/>
    <property type="match status" value="2"/>
</dbReference>
<dbReference type="GO" id="GO:0016887">
    <property type="term" value="F:ATP hydrolysis activity"/>
    <property type="evidence" value="ECO:0007669"/>
    <property type="project" value="InterPro"/>
</dbReference>
<evidence type="ECO:0000313" key="6">
    <source>
        <dbReference type="Proteomes" id="UP000262379"/>
    </source>
</evidence>
<accession>A0A371X8Z1</accession>
<dbReference type="InterPro" id="IPR017871">
    <property type="entry name" value="ABC_transporter-like_CS"/>
</dbReference>
<dbReference type="Gene3D" id="3.40.50.300">
    <property type="entry name" value="P-loop containing nucleotide triphosphate hydrolases"/>
    <property type="match status" value="2"/>
</dbReference>
<keyword evidence="6" id="KW-1185">Reference proteome</keyword>
<dbReference type="Pfam" id="PF00005">
    <property type="entry name" value="ABC_tran"/>
    <property type="match status" value="2"/>
</dbReference>
<dbReference type="CDD" id="cd03216">
    <property type="entry name" value="ABC_Carb_Monos_I"/>
    <property type="match status" value="1"/>
</dbReference>
<sequence length="511" mass="55006">MSDQIPVLVLSGITKTFGKTVANSSVSLEVKRGEIVGLLGENGAGKTTLMNILFGLYRADEGKVFVEGNEVNIATTADAISLGIGMVQQHSHAVSRHTVLENLMLGLPGKNGFLDRAFALNRLKEIADGYGLRLDPSRVVSTLAVGERQRLDIIRALFRRARVLILDEPTSVLTPQETEGLFSALRSLQADGVGIIFISHKLNEVMAITDRIVVMRRGKVVADVVNDKTVTSVTLATMMCGHEPDRVQRIPHTRGDACLVASEVVLQRDEAKKAAHKINLTIHSGEILGVAGVSGNGQVALAETIAGVARAAHGSISIDGDIIENPSPRRMQQAGLSYIPEDRIGAGFVSTMPLKDNMVLSRFSYPPFSRAGWIDWGKVLSFAESQIAEYDVRPPDPQMPVGLMSGGNQQKAIVARELAFSPRVLIIAQPTRGLDVSAIAFVQRSLITLRDAGCSIMLISDDLDEIFQLSDRIAVMYEGSIIWETPIEQATVASVGLAMNGSNPALTEARA</sequence>
<dbReference type="PROSITE" id="PS50893">
    <property type="entry name" value="ABC_TRANSPORTER_2"/>
    <property type="match status" value="2"/>
</dbReference>
<organism evidence="5 6">
    <name type="scientific">Mesorhizobium denitrificans</name>
    <dbReference type="NCBI Taxonomy" id="2294114"/>
    <lineage>
        <taxon>Bacteria</taxon>
        <taxon>Pseudomonadati</taxon>
        <taxon>Pseudomonadota</taxon>
        <taxon>Alphaproteobacteria</taxon>
        <taxon>Hyphomicrobiales</taxon>
        <taxon>Phyllobacteriaceae</taxon>
        <taxon>Mesorhizobium</taxon>
    </lineage>
</organism>
<dbReference type="CDD" id="cd03215">
    <property type="entry name" value="ABC_Carb_Monos_II"/>
    <property type="match status" value="1"/>
</dbReference>
<dbReference type="AlphaFoldDB" id="A0A371X8Z1"/>
<comment type="caution">
    <text evidence="5">The sequence shown here is derived from an EMBL/GenBank/DDBJ whole genome shotgun (WGS) entry which is preliminary data.</text>
</comment>
<evidence type="ECO:0000256" key="2">
    <source>
        <dbReference type="ARBA" id="ARBA00022741"/>
    </source>
</evidence>
<feature type="domain" description="ABC transporter" evidence="4">
    <location>
        <begin position="8"/>
        <end position="242"/>
    </location>
</feature>
<feature type="domain" description="ABC transporter" evidence="4">
    <location>
        <begin position="260"/>
        <end position="503"/>
    </location>
</feature>
<dbReference type="PROSITE" id="PS00211">
    <property type="entry name" value="ABC_TRANSPORTER_1"/>
    <property type="match status" value="2"/>
</dbReference>
<dbReference type="GO" id="GO:0005524">
    <property type="term" value="F:ATP binding"/>
    <property type="evidence" value="ECO:0007669"/>
    <property type="project" value="UniProtKB-KW"/>
</dbReference>
<dbReference type="InterPro" id="IPR003439">
    <property type="entry name" value="ABC_transporter-like_ATP-bd"/>
</dbReference>
<dbReference type="InterPro" id="IPR003593">
    <property type="entry name" value="AAA+_ATPase"/>
</dbReference>